<dbReference type="Gene3D" id="3.40.50.2300">
    <property type="match status" value="1"/>
</dbReference>
<evidence type="ECO:0000259" key="3">
    <source>
        <dbReference type="PROSITE" id="PS50110"/>
    </source>
</evidence>
<evidence type="ECO:0000256" key="1">
    <source>
        <dbReference type="ARBA" id="ARBA00022553"/>
    </source>
</evidence>
<protein>
    <recommendedName>
        <fullName evidence="3">Response regulatory domain-containing protein</fullName>
    </recommendedName>
</protein>
<dbReference type="EMBL" id="JZRB01000004">
    <property type="protein sequence ID" value="KJV36784.1"/>
    <property type="molecule type" value="Genomic_DNA"/>
</dbReference>
<dbReference type="GO" id="GO:0000160">
    <property type="term" value="P:phosphorelay signal transduction system"/>
    <property type="evidence" value="ECO:0007669"/>
    <property type="project" value="InterPro"/>
</dbReference>
<organism evidence="4 5">
    <name type="scientific">Luteibacter yeojuensis</name>
    <dbReference type="NCBI Taxonomy" id="345309"/>
    <lineage>
        <taxon>Bacteria</taxon>
        <taxon>Pseudomonadati</taxon>
        <taxon>Pseudomonadota</taxon>
        <taxon>Gammaproteobacteria</taxon>
        <taxon>Lysobacterales</taxon>
        <taxon>Rhodanobacteraceae</taxon>
        <taxon>Luteibacter</taxon>
    </lineage>
</organism>
<keyword evidence="1 2" id="KW-0597">Phosphoprotein</keyword>
<dbReference type="InterPro" id="IPR001789">
    <property type="entry name" value="Sig_transdc_resp-reg_receiver"/>
</dbReference>
<evidence type="ECO:0000313" key="4">
    <source>
        <dbReference type="EMBL" id="KJV36784.1"/>
    </source>
</evidence>
<reference evidence="4 5" key="1">
    <citation type="submission" date="2015-03" db="EMBL/GenBank/DDBJ databases">
        <title>Draft genome sequence of Luteibacter yeojuensis strain SU11.</title>
        <authorList>
            <person name="Sulaiman J."/>
            <person name="Priya K."/>
            <person name="Chan K.-G."/>
        </authorList>
    </citation>
    <scope>NUCLEOTIDE SEQUENCE [LARGE SCALE GENOMIC DNA]</scope>
    <source>
        <strain evidence="4 5">SU11</strain>
    </source>
</reference>
<evidence type="ECO:0000313" key="5">
    <source>
        <dbReference type="Proteomes" id="UP000033651"/>
    </source>
</evidence>
<feature type="domain" description="Response regulatory" evidence="3">
    <location>
        <begin position="7"/>
        <end position="115"/>
    </location>
</feature>
<dbReference type="Proteomes" id="UP000033651">
    <property type="component" value="Unassembled WGS sequence"/>
</dbReference>
<dbReference type="SMART" id="SM00448">
    <property type="entry name" value="REC"/>
    <property type="match status" value="1"/>
</dbReference>
<accession>A0A0F3L362</accession>
<sequence length="126" mass="13729">MPTAPLVILLVEDDDAIREISAMILEGEGHTVHTAPNGDEAERWLENGTADILFTDVRMPGSISGQELATRHADMRVLVASGEVREQHDWLSPRMEYLAKPYDRKSLLAAMARLAGQGATPGRPPG</sequence>
<dbReference type="PANTHER" id="PTHR44591:SF21">
    <property type="entry name" value="TWO-COMPONENT RESPONSE REGULATOR"/>
    <property type="match status" value="1"/>
</dbReference>
<dbReference type="OrthoDB" id="9784719at2"/>
<dbReference type="PROSITE" id="PS50110">
    <property type="entry name" value="RESPONSE_REGULATORY"/>
    <property type="match status" value="1"/>
</dbReference>
<dbReference type="AlphaFoldDB" id="A0A0F3L362"/>
<gene>
    <name evidence="4" type="ORF">VI08_03245</name>
</gene>
<proteinExistence type="predicted"/>
<feature type="modified residue" description="4-aspartylphosphate" evidence="2">
    <location>
        <position position="56"/>
    </location>
</feature>
<dbReference type="RefSeq" id="WP_045828089.1">
    <property type="nucleotide sequence ID" value="NZ_JZRB01000004.1"/>
</dbReference>
<dbReference type="InterPro" id="IPR050595">
    <property type="entry name" value="Bact_response_regulator"/>
</dbReference>
<keyword evidence="5" id="KW-1185">Reference proteome</keyword>
<evidence type="ECO:0000256" key="2">
    <source>
        <dbReference type="PROSITE-ProRule" id="PRU00169"/>
    </source>
</evidence>
<dbReference type="PANTHER" id="PTHR44591">
    <property type="entry name" value="STRESS RESPONSE REGULATOR PROTEIN 1"/>
    <property type="match status" value="1"/>
</dbReference>
<dbReference type="InterPro" id="IPR011006">
    <property type="entry name" value="CheY-like_superfamily"/>
</dbReference>
<comment type="caution">
    <text evidence="4">The sequence shown here is derived from an EMBL/GenBank/DDBJ whole genome shotgun (WGS) entry which is preliminary data.</text>
</comment>
<dbReference type="PATRIC" id="fig|345309.4.peg.2987"/>
<dbReference type="SUPFAM" id="SSF52172">
    <property type="entry name" value="CheY-like"/>
    <property type="match status" value="1"/>
</dbReference>
<dbReference type="Pfam" id="PF00072">
    <property type="entry name" value="Response_reg"/>
    <property type="match status" value="1"/>
</dbReference>
<name>A0A0F3L362_9GAMM</name>